<dbReference type="EnsemblPlants" id="Ma06_t21020.1">
    <property type="protein sequence ID" value="Ma06_p21020.1"/>
    <property type="gene ID" value="Ma06_g21020"/>
</dbReference>
<dbReference type="InParanoid" id="A0A804JIL2"/>
<protein>
    <submittedName>
        <fullName evidence="2">Uncharacterized protein</fullName>
    </submittedName>
</protein>
<dbReference type="AlphaFoldDB" id="A0A804JIL2"/>
<accession>A0A804JIL2</accession>
<proteinExistence type="predicted"/>
<feature type="compositionally biased region" description="Polar residues" evidence="1">
    <location>
        <begin position="1"/>
        <end position="10"/>
    </location>
</feature>
<keyword evidence="3" id="KW-1185">Reference proteome</keyword>
<organism evidence="2 3">
    <name type="scientific">Musa acuminata subsp. malaccensis</name>
    <name type="common">Wild banana</name>
    <name type="synonym">Musa malaccensis</name>
    <dbReference type="NCBI Taxonomy" id="214687"/>
    <lineage>
        <taxon>Eukaryota</taxon>
        <taxon>Viridiplantae</taxon>
        <taxon>Streptophyta</taxon>
        <taxon>Embryophyta</taxon>
        <taxon>Tracheophyta</taxon>
        <taxon>Spermatophyta</taxon>
        <taxon>Magnoliopsida</taxon>
        <taxon>Liliopsida</taxon>
        <taxon>Zingiberales</taxon>
        <taxon>Musaceae</taxon>
        <taxon>Musa</taxon>
    </lineage>
</organism>
<dbReference type="Gramene" id="Ma06_t21020.1">
    <property type="protein sequence ID" value="Ma06_p21020.1"/>
    <property type="gene ID" value="Ma06_g21020"/>
</dbReference>
<dbReference type="Proteomes" id="UP000012960">
    <property type="component" value="Unplaced"/>
</dbReference>
<reference evidence="2" key="1">
    <citation type="submission" date="2021-05" db="UniProtKB">
        <authorList>
            <consortium name="EnsemblPlants"/>
        </authorList>
    </citation>
    <scope>IDENTIFICATION</scope>
    <source>
        <strain evidence="2">subsp. malaccensis</strain>
    </source>
</reference>
<feature type="region of interest" description="Disordered" evidence="1">
    <location>
        <begin position="1"/>
        <end position="44"/>
    </location>
</feature>
<sequence>MRNYNGNNHSAGGVRTGEGPPRLGNSGGDPSSLEQDGKKRKKRDDHFKGIDLIDHFEGIDLLGLVNLKFKDGGNIVEHISLFQSLANKLVAIKMNIDDEM</sequence>
<evidence type="ECO:0000313" key="3">
    <source>
        <dbReference type="Proteomes" id="UP000012960"/>
    </source>
</evidence>
<evidence type="ECO:0000256" key="1">
    <source>
        <dbReference type="SAM" id="MobiDB-lite"/>
    </source>
</evidence>
<evidence type="ECO:0000313" key="2">
    <source>
        <dbReference type="EnsemblPlants" id="Ma06_p21020.1"/>
    </source>
</evidence>
<name>A0A804JIL2_MUSAM</name>